<keyword evidence="2" id="KW-1185">Reference proteome</keyword>
<dbReference type="Proteomes" id="UP001152622">
    <property type="component" value="Chromosome 20"/>
</dbReference>
<dbReference type="EMBL" id="JAINUF010000020">
    <property type="protein sequence ID" value="KAJ8335746.1"/>
    <property type="molecule type" value="Genomic_DNA"/>
</dbReference>
<organism evidence="1 2">
    <name type="scientific">Synaphobranchus kaupii</name>
    <name type="common">Kaup's arrowtooth eel</name>
    <dbReference type="NCBI Taxonomy" id="118154"/>
    <lineage>
        <taxon>Eukaryota</taxon>
        <taxon>Metazoa</taxon>
        <taxon>Chordata</taxon>
        <taxon>Craniata</taxon>
        <taxon>Vertebrata</taxon>
        <taxon>Euteleostomi</taxon>
        <taxon>Actinopterygii</taxon>
        <taxon>Neopterygii</taxon>
        <taxon>Teleostei</taxon>
        <taxon>Anguilliformes</taxon>
        <taxon>Synaphobranchidae</taxon>
        <taxon>Synaphobranchus</taxon>
    </lineage>
</organism>
<accession>A0A9Q1IDM3</accession>
<protein>
    <submittedName>
        <fullName evidence="1">Uncharacterized protein</fullName>
    </submittedName>
</protein>
<evidence type="ECO:0000313" key="2">
    <source>
        <dbReference type="Proteomes" id="UP001152622"/>
    </source>
</evidence>
<evidence type="ECO:0000313" key="1">
    <source>
        <dbReference type="EMBL" id="KAJ8335746.1"/>
    </source>
</evidence>
<reference evidence="1" key="1">
    <citation type="journal article" date="2023" name="Science">
        <title>Genome structures resolve the early diversification of teleost fishes.</title>
        <authorList>
            <person name="Parey E."/>
            <person name="Louis A."/>
            <person name="Montfort J."/>
            <person name="Bouchez O."/>
            <person name="Roques C."/>
            <person name="Iampietro C."/>
            <person name="Lluch J."/>
            <person name="Castinel A."/>
            <person name="Donnadieu C."/>
            <person name="Desvignes T."/>
            <person name="Floi Bucao C."/>
            <person name="Jouanno E."/>
            <person name="Wen M."/>
            <person name="Mejri S."/>
            <person name="Dirks R."/>
            <person name="Jansen H."/>
            <person name="Henkel C."/>
            <person name="Chen W.J."/>
            <person name="Zahm M."/>
            <person name="Cabau C."/>
            <person name="Klopp C."/>
            <person name="Thompson A.W."/>
            <person name="Robinson-Rechavi M."/>
            <person name="Braasch I."/>
            <person name="Lecointre G."/>
            <person name="Bobe J."/>
            <person name="Postlethwait J.H."/>
            <person name="Berthelot C."/>
            <person name="Roest Crollius H."/>
            <person name="Guiguen Y."/>
        </authorList>
    </citation>
    <scope>NUCLEOTIDE SEQUENCE</scope>
    <source>
        <strain evidence="1">WJC10195</strain>
    </source>
</reference>
<dbReference type="AlphaFoldDB" id="A0A9Q1IDM3"/>
<comment type="caution">
    <text evidence="1">The sequence shown here is derived from an EMBL/GenBank/DDBJ whole genome shotgun (WGS) entry which is preliminary data.</text>
</comment>
<name>A0A9Q1IDM3_SYNKA</name>
<gene>
    <name evidence="1" type="ORF">SKAU_G00390880</name>
</gene>
<sequence length="201" mass="22292">MLIIPQVRNTRTGTLWESLSGDVGITFLFLCSSPFRRRQWTFKKRPAEMPLPLISVITTTPTPKLQSLNSSRIHNGIIHFCSVNEIPEERGAATRCGASFQERLITECAVLLHFRRGLINLGLPPLAGADKFLLRPSRPAKRGSQWLVFCVPLRFLVPGVDDEGSTAKKVKENRRLPEAAAGILETISKACKCGSLKDNRG</sequence>
<proteinExistence type="predicted"/>